<dbReference type="AlphaFoldDB" id="A0A089LMF8"/>
<evidence type="ECO:0000256" key="1">
    <source>
        <dbReference type="SAM" id="SignalP"/>
    </source>
</evidence>
<proteinExistence type="predicted"/>
<feature type="signal peptide" evidence="1">
    <location>
        <begin position="1"/>
        <end position="20"/>
    </location>
</feature>
<protein>
    <submittedName>
        <fullName evidence="2">Sugar ABC transporter</fullName>
    </submittedName>
</protein>
<dbReference type="InterPro" id="IPR050490">
    <property type="entry name" value="Bact_solute-bd_prot1"/>
</dbReference>
<dbReference type="HOGENOM" id="CLU_021021_3_0_9"/>
<dbReference type="KEGG" id="pbd:PBOR_27910"/>
<dbReference type="EMBL" id="CP009285">
    <property type="protein sequence ID" value="AIQ60348.1"/>
    <property type="molecule type" value="Genomic_DNA"/>
</dbReference>
<dbReference type="Pfam" id="PF01547">
    <property type="entry name" value="SBP_bac_1"/>
    <property type="match status" value="1"/>
</dbReference>
<dbReference type="OrthoDB" id="9787283at2"/>
<sequence>MRLYALLAVVIMLVSGCSFAGDDPPDIIPAAAQPEAQTVHYDEELGKYVPAVDLYTVGVINPDMSFKEGESLESNVHTRWAEERLGIRIRYLWTLLGSSEIYANKLRLELAKGNMPDIVTTRDREVIQELIDSGQFREAGSLFQRYASPVWKAAMDEEPAVWNSLERDGQQYAIPILDYEYNSDPVLWIRADWLKKLKLPVPETLDELETVMDAFANGDPDGNGLKDTFGLSVSFRNGASTWMGDASWIFGAFGTVPEQWNTQADGTLQYGSVMPAAGQALALMKSWVDKGYISRDNAWQDEEGAAALFTSGKAGIIAGPFWMRGWPLNKLADLNPEAVIQAVPIPSGPDGRVQRRGLLPVNGAILINKKMEHPEIFFTYQNYLFDYYATSSGEFANGLAKGYDWTEQDGGPVTDPALLPQGGIRVESYTLTFDGARIPSRVIQEIPQDIAPVLLSQLDASLQDQFTGPPTRTMRTSWELLQKLEQKTFEQIIFGDLRVSEFPAFVTKWSQYGGEQVTREVGEWYLDQR</sequence>
<feature type="chain" id="PRO_5001846619" evidence="1">
    <location>
        <begin position="21"/>
        <end position="529"/>
    </location>
</feature>
<name>A0A089LMF8_PAEBO</name>
<keyword evidence="1" id="KW-0732">Signal</keyword>
<dbReference type="RefSeq" id="WP_042216927.1">
    <property type="nucleotide sequence ID" value="NZ_CP009285.1"/>
</dbReference>
<evidence type="ECO:0000313" key="2">
    <source>
        <dbReference type="EMBL" id="AIQ60348.1"/>
    </source>
</evidence>
<organism evidence="2 3">
    <name type="scientific">Paenibacillus borealis</name>
    <dbReference type="NCBI Taxonomy" id="160799"/>
    <lineage>
        <taxon>Bacteria</taxon>
        <taxon>Bacillati</taxon>
        <taxon>Bacillota</taxon>
        <taxon>Bacilli</taxon>
        <taxon>Bacillales</taxon>
        <taxon>Paenibacillaceae</taxon>
        <taxon>Paenibacillus</taxon>
    </lineage>
</organism>
<reference evidence="2" key="1">
    <citation type="submission" date="2014-08" db="EMBL/GenBank/DDBJ databases">
        <title>Comparative genomics of the Paenibacillus odorifer group.</title>
        <authorList>
            <person name="den Bakker H.C."/>
            <person name="Tsai Y.-C.Y.-C."/>
            <person name="Martin N."/>
            <person name="Korlach J."/>
            <person name="Wiedmann M."/>
        </authorList>
    </citation>
    <scope>NUCLEOTIDE SEQUENCE [LARGE SCALE GENOMIC DNA]</scope>
    <source>
        <strain evidence="2">DSM 13188</strain>
    </source>
</reference>
<accession>A0A089LMF8</accession>
<dbReference type="PANTHER" id="PTHR43649:SF12">
    <property type="entry name" value="DIACETYLCHITOBIOSE BINDING PROTEIN DASA"/>
    <property type="match status" value="1"/>
</dbReference>
<dbReference type="PROSITE" id="PS51257">
    <property type="entry name" value="PROKAR_LIPOPROTEIN"/>
    <property type="match status" value="1"/>
</dbReference>
<dbReference type="Proteomes" id="UP000029518">
    <property type="component" value="Chromosome"/>
</dbReference>
<gene>
    <name evidence="2" type="ORF">PBOR_27910</name>
</gene>
<evidence type="ECO:0000313" key="3">
    <source>
        <dbReference type="Proteomes" id="UP000029518"/>
    </source>
</evidence>
<keyword evidence="3" id="KW-1185">Reference proteome</keyword>
<dbReference type="PANTHER" id="PTHR43649">
    <property type="entry name" value="ARABINOSE-BINDING PROTEIN-RELATED"/>
    <property type="match status" value="1"/>
</dbReference>
<dbReference type="Gene3D" id="3.40.190.10">
    <property type="entry name" value="Periplasmic binding protein-like II"/>
    <property type="match status" value="2"/>
</dbReference>
<dbReference type="InterPro" id="IPR006059">
    <property type="entry name" value="SBP"/>
</dbReference>
<dbReference type="SUPFAM" id="SSF53850">
    <property type="entry name" value="Periplasmic binding protein-like II"/>
    <property type="match status" value="1"/>
</dbReference>